<dbReference type="HOGENOM" id="CLU_2606262_0_0_1"/>
<dbReference type="AlphaFoldDB" id="F0XLY9"/>
<name>F0XLY9_GROCL</name>
<proteinExistence type="predicted"/>
<keyword evidence="3" id="KW-1185">Reference proteome</keyword>
<reference evidence="2 3" key="1">
    <citation type="journal article" date="2011" name="Proc. Natl. Acad. Sci. U.S.A.">
        <title>Genome and transcriptome analyses of the mountain pine beetle-fungal symbiont Grosmannia clavigera, a lodgepole pine pathogen.</title>
        <authorList>
            <person name="DiGuistini S."/>
            <person name="Wang Y."/>
            <person name="Liao N.Y."/>
            <person name="Taylor G."/>
            <person name="Tanguay P."/>
            <person name="Feau N."/>
            <person name="Henrissat B."/>
            <person name="Chan S.K."/>
            <person name="Hesse-Orce U."/>
            <person name="Alamouti S.M."/>
            <person name="Tsui C.K.M."/>
            <person name="Docking R.T."/>
            <person name="Levasseur A."/>
            <person name="Haridas S."/>
            <person name="Robertson G."/>
            <person name="Birol I."/>
            <person name="Holt R.A."/>
            <person name="Marra M.A."/>
            <person name="Hamelin R.C."/>
            <person name="Hirst M."/>
            <person name="Jones S.J.M."/>
            <person name="Bohlmann J."/>
            <person name="Breuil C."/>
        </authorList>
    </citation>
    <scope>NUCLEOTIDE SEQUENCE [LARGE SCALE GENOMIC DNA]</scope>
    <source>
        <strain evidence="3">kw1407 / UAMH 11150</strain>
    </source>
</reference>
<feature type="region of interest" description="Disordered" evidence="1">
    <location>
        <begin position="1"/>
        <end position="79"/>
    </location>
</feature>
<gene>
    <name evidence="2" type="ORF">CMQ_6073</name>
</gene>
<dbReference type="RefSeq" id="XP_014170613.1">
    <property type="nucleotide sequence ID" value="XM_014315138.1"/>
</dbReference>
<dbReference type="GeneID" id="25979466"/>
<evidence type="ECO:0000256" key="1">
    <source>
        <dbReference type="SAM" id="MobiDB-lite"/>
    </source>
</evidence>
<evidence type="ECO:0000313" key="2">
    <source>
        <dbReference type="EMBL" id="EFX01131.1"/>
    </source>
</evidence>
<dbReference type="Proteomes" id="UP000007796">
    <property type="component" value="Unassembled WGS sequence"/>
</dbReference>
<evidence type="ECO:0000313" key="3">
    <source>
        <dbReference type="Proteomes" id="UP000007796"/>
    </source>
</evidence>
<organism evidence="3">
    <name type="scientific">Grosmannia clavigera (strain kw1407 / UAMH 11150)</name>
    <name type="common">Blue stain fungus</name>
    <name type="synonym">Graphiocladiella clavigera</name>
    <dbReference type="NCBI Taxonomy" id="655863"/>
    <lineage>
        <taxon>Eukaryota</taxon>
        <taxon>Fungi</taxon>
        <taxon>Dikarya</taxon>
        <taxon>Ascomycota</taxon>
        <taxon>Pezizomycotina</taxon>
        <taxon>Sordariomycetes</taxon>
        <taxon>Sordariomycetidae</taxon>
        <taxon>Ophiostomatales</taxon>
        <taxon>Ophiostomataceae</taxon>
        <taxon>Leptographium</taxon>
    </lineage>
</organism>
<protein>
    <submittedName>
        <fullName evidence="2">Uncharacterized protein</fullName>
    </submittedName>
</protein>
<accession>F0XLY9</accession>
<dbReference type="EMBL" id="GL629794">
    <property type="protein sequence ID" value="EFX01131.1"/>
    <property type="molecule type" value="Genomic_DNA"/>
</dbReference>
<sequence length="79" mass="9005">MNLATRGGQTEDKANRYNRTKWKVEDEQAGAEMFESARLSSNEEDEREREAQERRQAGVENASKTGEDCRGKVVTTNPR</sequence>
<feature type="compositionally biased region" description="Basic and acidic residues" evidence="1">
    <location>
        <begin position="48"/>
        <end position="57"/>
    </location>
</feature>
<dbReference type="InParanoid" id="F0XLY9"/>